<sequence>MHALLIDYEKGLPLKAPTPQVLAIQGGRINKPNANKKKGKVGHWKRNCPLYLDEL</sequence>
<evidence type="ECO:0000313" key="2">
    <source>
        <dbReference type="Proteomes" id="UP000245207"/>
    </source>
</evidence>
<accession>A0A2U1LD06</accession>
<dbReference type="AlphaFoldDB" id="A0A2U1LD06"/>
<gene>
    <name evidence="1" type="ORF">CTI12_AA500680</name>
</gene>
<evidence type="ECO:0008006" key="3">
    <source>
        <dbReference type="Google" id="ProtNLM"/>
    </source>
</evidence>
<proteinExistence type="predicted"/>
<name>A0A2U1LD06_ARTAN</name>
<evidence type="ECO:0000313" key="1">
    <source>
        <dbReference type="EMBL" id="PWA46864.1"/>
    </source>
</evidence>
<organism evidence="1 2">
    <name type="scientific">Artemisia annua</name>
    <name type="common">Sweet wormwood</name>
    <dbReference type="NCBI Taxonomy" id="35608"/>
    <lineage>
        <taxon>Eukaryota</taxon>
        <taxon>Viridiplantae</taxon>
        <taxon>Streptophyta</taxon>
        <taxon>Embryophyta</taxon>
        <taxon>Tracheophyta</taxon>
        <taxon>Spermatophyta</taxon>
        <taxon>Magnoliopsida</taxon>
        <taxon>eudicotyledons</taxon>
        <taxon>Gunneridae</taxon>
        <taxon>Pentapetalae</taxon>
        <taxon>asterids</taxon>
        <taxon>campanulids</taxon>
        <taxon>Asterales</taxon>
        <taxon>Asteraceae</taxon>
        <taxon>Asteroideae</taxon>
        <taxon>Anthemideae</taxon>
        <taxon>Artemisiinae</taxon>
        <taxon>Artemisia</taxon>
    </lineage>
</organism>
<protein>
    <recommendedName>
        <fullName evidence="3">Zinc finger, CCHC-type</fullName>
    </recommendedName>
</protein>
<dbReference type="Proteomes" id="UP000245207">
    <property type="component" value="Unassembled WGS sequence"/>
</dbReference>
<dbReference type="EMBL" id="PKPP01010072">
    <property type="protein sequence ID" value="PWA46864.1"/>
    <property type="molecule type" value="Genomic_DNA"/>
</dbReference>
<comment type="caution">
    <text evidence="1">The sequence shown here is derived from an EMBL/GenBank/DDBJ whole genome shotgun (WGS) entry which is preliminary data.</text>
</comment>
<reference evidence="1 2" key="1">
    <citation type="journal article" date="2018" name="Mol. Plant">
        <title>The genome of Artemisia annua provides insight into the evolution of Asteraceae family and artemisinin biosynthesis.</title>
        <authorList>
            <person name="Shen Q."/>
            <person name="Zhang L."/>
            <person name="Liao Z."/>
            <person name="Wang S."/>
            <person name="Yan T."/>
            <person name="Shi P."/>
            <person name="Liu M."/>
            <person name="Fu X."/>
            <person name="Pan Q."/>
            <person name="Wang Y."/>
            <person name="Lv Z."/>
            <person name="Lu X."/>
            <person name="Zhang F."/>
            <person name="Jiang W."/>
            <person name="Ma Y."/>
            <person name="Chen M."/>
            <person name="Hao X."/>
            <person name="Li L."/>
            <person name="Tang Y."/>
            <person name="Lv G."/>
            <person name="Zhou Y."/>
            <person name="Sun X."/>
            <person name="Brodelius P.E."/>
            <person name="Rose J.K.C."/>
            <person name="Tang K."/>
        </authorList>
    </citation>
    <scope>NUCLEOTIDE SEQUENCE [LARGE SCALE GENOMIC DNA]</scope>
    <source>
        <strain evidence="2">cv. Huhao1</strain>
        <tissue evidence="1">Leaf</tissue>
    </source>
</reference>
<keyword evidence="2" id="KW-1185">Reference proteome</keyword>